<comment type="subcellular location">
    <subcellularLocation>
        <location evidence="7">Cytoplasm</location>
    </subcellularLocation>
</comment>
<dbReference type="GO" id="GO:0042286">
    <property type="term" value="F:glutamate-1-semialdehyde 2,1-aminomutase activity"/>
    <property type="evidence" value="ECO:0007669"/>
    <property type="project" value="UniProtKB-UniRule"/>
</dbReference>
<accession>A0A7W5DPW2</accession>
<dbReference type="GO" id="GO:0030170">
    <property type="term" value="F:pyridoxal phosphate binding"/>
    <property type="evidence" value="ECO:0007669"/>
    <property type="project" value="InterPro"/>
</dbReference>
<dbReference type="UniPathway" id="UPA00251">
    <property type="reaction ID" value="UER00317"/>
</dbReference>
<dbReference type="InterPro" id="IPR015422">
    <property type="entry name" value="PyrdxlP-dep_Trfase_small"/>
</dbReference>
<organism evidence="8 9">
    <name type="scientific">Microbacter margulisiae</name>
    <dbReference type="NCBI Taxonomy" id="1350067"/>
    <lineage>
        <taxon>Bacteria</taxon>
        <taxon>Pseudomonadati</taxon>
        <taxon>Bacteroidota</taxon>
        <taxon>Bacteroidia</taxon>
        <taxon>Bacteroidales</taxon>
        <taxon>Porphyromonadaceae</taxon>
        <taxon>Microbacter</taxon>
    </lineage>
</organism>
<evidence type="ECO:0000256" key="4">
    <source>
        <dbReference type="ARBA" id="ARBA00022898"/>
    </source>
</evidence>
<reference evidence="8 9" key="1">
    <citation type="submission" date="2020-08" db="EMBL/GenBank/DDBJ databases">
        <title>Genomic Encyclopedia of Type Strains, Phase IV (KMG-IV): sequencing the most valuable type-strain genomes for metagenomic binning, comparative biology and taxonomic classification.</title>
        <authorList>
            <person name="Goeker M."/>
        </authorList>
    </citation>
    <scope>NUCLEOTIDE SEQUENCE [LARGE SCALE GENOMIC DNA]</scope>
    <source>
        <strain evidence="8 9">DSM 27471</strain>
    </source>
</reference>
<dbReference type="GO" id="GO:0005737">
    <property type="term" value="C:cytoplasm"/>
    <property type="evidence" value="ECO:0007669"/>
    <property type="project" value="UniProtKB-SubCell"/>
</dbReference>
<keyword evidence="4 7" id="KW-0663">Pyridoxal phosphate</keyword>
<dbReference type="PANTHER" id="PTHR43713">
    <property type="entry name" value="GLUTAMATE-1-SEMIALDEHYDE 2,1-AMINOMUTASE"/>
    <property type="match status" value="1"/>
</dbReference>
<dbReference type="NCBIfam" id="TIGR00713">
    <property type="entry name" value="hemL"/>
    <property type="match status" value="1"/>
</dbReference>
<evidence type="ECO:0000256" key="3">
    <source>
        <dbReference type="ARBA" id="ARBA00008981"/>
    </source>
</evidence>
<dbReference type="NCBIfam" id="NF000818">
    <property type="entry name" value="PRK00062.1"/>
    <property type="match status" value="1"/>
</dbReference>
<dbReference type="Proteomes" id="UP000544222">
    <property type="component" value="Unassembled WGS sequence"/>
</dbReference>
<dbReference type="PROSITE" id="PS00600">
    <property type="entry name" value="AA_TRANSFER_CLASS_3"/>
    <property type="match status" value="1"/>
</dbReference>
<comment type="subunit">
    <text evidence="7">Homodimer.</text>
</comment>
<dbReference type="GO" id="GO:0006782">
    <property type="term" value="P:protoporphyrinogen IX biosynthetic process"/>
    <property type="evidence" value="ECO:0007669"/>
    <property type="project" value="UniProtKB-UniRule"/>
</dbReference>
<dbReference type="HAMAP" id="MF_00375">
    <property type="entry name" value="HemL_aminotrans_3"/>
    <property type="match status" value="1"/>
</dbReference>
<evidence type="ECO:0000256" key="6">
    <source>
        <dbReference type="ARBA" id="ARBA00023244"/>
    </source>
</evidence>
<comment type="caution">
    <text evidence="8">The sequence shown here is derived from an EMBL/GenBank/DDBJ whole genome shotgun (WGS) entry which is preliminary data.</text>
</comment>
<dbReference type="EMBL" id="JACHYB010000001">
    <property type="protein sequence ID" value="MBB3186118.1"/>
    <property type="molecule type" value="Genomic_DNA"/>
</dbReference>
<dbReference type="InterPro" id="IPR049704">
    <property type="entry name" value="Aminotrans_3_PPA_site"/>
</dbReference>
<dbReference type="EC" id="5.4.3.8" evidence="7"/>
<dbReference type="SUPFAM" id="SSF53383">
    <property type="entry name" value="PLP-dependent transferases"/>
    <property type="match status" value="1"/>
</dbReference>
<comment type="pathway">
    <text evidence="2">Porphyrin-containing compound metabolism; protoporphyrin-IX biosynthesis; 5-aminolevulinate from L-glutamyl-tRNA(Glu): step 2/2.</text>
</comment>
<gene>
    <name evidence="7" type="primary">hemL</name>
    <name evidence="8" type="ORF">FHX64_000281</name>
</gene>
<protein>
    <recommendedName>
        <fullName evidence="7">Glutamate-1-semialdehyde 2,1-aminomutase</fullName>
        <shortName evidence="7">GSA</shortName>
        <ecNumber evidence="7">5.4.3.8</ecNumber>
    </recommendedName>
    <alternativeName>
        <fullName evidence="7">Glutamate-1-semialdehyde aminotransferase</fullName>
        <shortName evidence="7">GSA-AT</shortName>
    </alternativeName>
</protein>
<keyword evidence="6 7" id="KW-0627">Porphyrin biosynthesis</keyword>
<dbReference type="GO" id="GO:0008483">
    <property type="term" value="F:transaminase activity"/>
    <property type="evidence" value="ECO:0007669"/>
    <property type="project" value="InterPro"/>
</dbReference>
<sequence>MNKKKSLSAYEKACELIPGGVNSPVRAFKSVGGKPVFIEKAKGSKVFDIDGNAYIDYVGSWGPMILGHAYEPIVETIRRQALDGTSYGAPTLLETRMAELIVSMVPSVEMVRMVNSGTEATMSAIRLARGYTERNKIIKFAGCYHGHGDSFLIKAGSGAVTLGLPDSPGVTESIAKDTLTAEYNNIQSVEALFDAYPGEIAAVIVEPVAGNMGVVLPELSFLKGLRELTTRYHALLIFDEVITGFRLAKGGAQEYFGIVPDLTTLGKIIGGGLPVGAYGGKKEIMQQLAPVGPVYQAGTLSGNPLAMAAGIVMLETLNNNPSIYTELDRKAGKLAQGIRNNLQKTGIPGVVNRAGSLMTLFFTNLSGVKSFDDVMQSDKQRYAAYFQSSLEAGIYLAPSQFEAAFVSHAHTDEEIERTIDASYRALQHLADH</sequence>
<dbReference type="InterPro" id="IPR005814">
    <property type="entry name" value="Aminotrans_3"/>
</dbReference>
<dbReference type="PANTHER" id="PTHR43713:SF3">
    <property type="entry name" value="GLUTAMATE-1-SEMIALDEHYDE 2,1-AMINOMUTASE 1, CHLOROPLASTIC-RELATED"/>
    <property type="match status" value="1"/>
</dbReference>
<dbReference type="InterPro" id="IPR004639">
    <property type="entry name" value="4pyrrol_synth_GluAld_NH2Trfase"/>
</dbReference>
<evidence type="ECO:0000256" key="5">
    <source>
        <dbReference type="ARBA" id="ARBA00023235"/>
    </source>
</evidence>
<evidence type="ECO:0000313" key="9">
    <source>
        <dbReference type="Proteomes" id="UP000544222"/>
    </source>
</evidence>
<dbReference type="Pfam" id="PF00202">
    <property type="entry name" value="Aminotran_3"/>
    <property type="match status" value="1"/>
</dbReference>
<dbReference type="Gene3D" id="3.90.1150.10">
    <property type="entry name" value="Aspartate Aminotransferase, domain 1"/>
    <property type="match status" value="1"/>
</dbReference>
<comment type="catalytic activity">
    <reaction evidence="7">
        <text>(S)-4-amino-5-oxopentanoate = 5-aminolevulinate</text>
        <dbReference type="Rhea" id="RHEA:14265"/>
        <dbReference type="ChEBI" id="CHEBI:57501"/>
        <dbReference type="ChEBI" id="CHEBI:356416"/>
        <dbReference type="EC" id="5.4.3.8"/>
    </reaction>
</comment>
<dbReference type="FunFam" id="3.40.640.10:FF:000021">
    <property type="entry name" value="Glutamate-1-semialdehyde 2,1-aminomutase"/>
    <property type="match status" value="1"/>
</dbReference>
<dbReference type="AlphaFoldDB" id="A0A7W5DPW2"/>
<proteinExistence type="inferred from homology"/>
<name>A0A7W5DPW2_9PORP</name>
<feature type="modified residue" description="N6-(pyridoxal phosphate)lysine" evidence="7">
    <location>
        <position position="267"/>
    </location>
</feature>
<evidence type="ECO:0000256" key="7">
    <source>
        <dbReference type="HAMAP-Rule" id="MF_00375"/>
    </source>
</evidence>
<dbReference type="InterPro" id="IPR015424">
    <property type="entry name" value="PyrdxlP-dep_Trfase"/>
</dbReference>
<dbReference type="CDD" id="cd00610">
    <property type="entry name" value="OAT_like"/>
    <property type="match status" value="1"/>
</dbReference>
<keyword evidence="9" id="KW-1185">Reference proteome</keyword>
<evidence type="ECO:0000313" key="8">
    <source>
        <dbReference type="EMBL" id="MBB3186118.1"/>
    </source>
</evidence>
<dbReference type="InterPro" id="IPR015421">
    <property type="entry name" value="PyrdxlP-dep_Trfase_major"/>
</dbReference>
<comment type="cofactor">
    <cofactor evidence="1 7">
        <name>pyridoxal 5'-phosphate</name>
        <dbReference type="ChEBI" id="CHEBI:597326"/>
    </cofactor>
</comment>
<comment type="similarity">
    <text evidence="3 7">Belongs to the class-III pyridoxal-phosphate-dependent aminotransferase family. HemL subfamily.</text>
</comment>
<evidence type="ECO:0000256" key="1">
    <source>
        <dbReference type="ARBA" id="ARBA00001933"/>
    </source>
</evidence>
<evidence type="ECO:0000256" key="2">
    <source>
        <dbReference type="ARBA" id="ARBA00004819"/>
    </source>
</evidence>
<keyword evidence="7" id="KW-0963">Cytoplasm</keyword>
<dbReference type="Gene3D" id="3.40.640.10">
    <property type="entry name" value="Type I PLP-dependent aspartate aminotransferase-like (Major domain)"/>
    <property type="match status" value="1"/>
</dbReference>
<keyword evidence="5 7" id="KW-0413">Isomerase</keyword>
<dbReference type="RefSeq" id="WP_183412058.1">
    <property type="nucleotide sequence ID" value="NZ_JACHYB010000001.1"/>
</dbReference>